<reference evidence="1" key="1">
    <citation type="submission" date="2022-08" db="UniProtKB">
        <authorList>
            <consortium name="EnsemblMetazoa"/>
        </authorList>
    </citation>
    <scope>IDENTIFICATION</scope>
    <source>
        <strain evidence="1">Dongola</strain>
    </source>
</reference>
<dbReference type="VEuPathDB" id="VectorBase:AARA014832"/>
<dbReference type="Proteomes" id="UP000075840">
    <property type="component" value="Unassembled WGS sequence"/>
</dbReference>
<accession>A0A182IH99</accession>
<sequence>MQKNNIGFVTFSPSCDHRKRETETYRWSYYTLTLLSFCCSDCPNGLFYFFYINYKVYPLLLPFHFLCLFCVLKSSVFFLCSLTTLIVLLLLFFIISLSICLPFCHFLFLHMCFCVLCVFSFSLFRCYVYDTVLFVSSFSHLFVVCFVPCNNVADHTMRHGTCLTFCLFPVSFFTTLY</sequence>
<dbReference type="AlphaFoldDB" id="A0A182IH99"/>
<dbReference type="EMBL" id="APCN01002670">
    <property type="status" value="NOT_ANNOTATED_CDS"/>
    <property type="molecule type" value="Genomic_DNA"/>
</dbReference>
<dbReference type="EnsemblMetazoa" id="AARA014832-RA">
    <property type="protein sequence ID" value="AARA014832-PA"/>
    <property type="gene ID" value="AARA014832"/>
</dbReference>
<evidence type="ECO:0000313" key="1">
    <source>
        <dbReference type="EnsemblMetazoa" id="AARA014832-PA"/>
    </source>
</evidence>
<keyword evidence="2" id="KW-1185">Reference proteome</keyword>
<organism evidence="1 2">
    <name type="scientific">Anopheles arabiensis</name>
    <name type="common">Mosquito</name>
    <dbReference type="NCBI Taxonomy" id="7173"/>
    <lineage>
        <taxon>Eukaryota</taxon>
        <taxon>Metazoa</taxon>
        <taxon>Ecdysozoa</taxon>
        <taxon>Arthropoda</taxon>
        <taxon>Hexapoda</taxon>
        <taxon>Insecta</taxon>
        <taxon>Pterygota</taxon>
        <taxon>Neoptera</taxon>
        <taxon>Endopterygota</taxon>
        <taxon>Diptera</taxon>
        <taxon>Nematocera</taxon>
        <taxon>Culicoidea</taxon>
        <taxon>Culicidae</taxon>
        <taxon>Anophelinae</taxon>
        <taxon>Anopheles</taxon>
    </lineage>
</organism>
<proteinExistence type="predicted"/>
<protein>
    <submittedName>
        <fullName evidence="1">Uncharacterized protein</fullName>
    </submittedName>
</protein>
<evidence type="ECO:0000313" key="2">
    <source>
        <dbReference type="Proteomes" id="UP000075840"/>
    </source>
</evidence>
<name>A0A182IH99_ANOAR</name>